<dbReference type="Proteomes" id="UP000283530">
    <property type="component" value="Unassembled WGS sequence"/>
</dbReference>
<dbReference type="GO" id="GO:0005634">
    <property type="term" value="C:nucleus"/>
    <property type="evidence" value="ECO:0007669"/>
    <property type="project" value="TreeGrafter"/>
</dbReference>
<evidence type="ECO:0000313" key="3">
    <source>
        <dbReference type="EMBL" id="RWR89233.1"/>
    </source>
</evidence>
<dbReference type="FunFam" id="1.20.1280.50:FF:000023">
    <property type="entry name" value="F-box/LRR-repeat protein 4"/>
    <property type="match status" value="1"/>
</dbReference>
<evidence type="ECO:0000313" key="4">
    <source>
        <dbReference type="Proteomes" id="UP000283530"/>
    </source>
</evidence>
<feature type="compositionally biased region" description="Low complexity" evidence="1">
    <location>
        <begin position="93"/>
        <end position="116"/>
    </location>
</feature>
<accession>A0A443PEN7</accession>
<dbReference type="InterPro" id="IPR041567">
    <property type="entry name" value="COI1_F-box"/>
</dbReference>
<dbReference type="PANTHER" id="PTHR13318:SF148">
    <property type="entry name" value="F-BOX PROTEIN MAX2"/>
    <property type="match status" value="1"/>
</dbReference>
<dbReference type="CDD" id="cd22159">
    <property type="entry name" value="F-box_AtTIR1-like"/>
    <property type="match status" value="1"/>
</dbReference>
<sequence>MEPMMSSTQLQDLPDVILTIIFTLVKATRARNAMSLVCRKWLALERSTRTSLSLRANVRDLYLIPTSFRAITHLDLSLVSPWGHSIILDNTTATSTSTSNSNSNTNTNSNTNSNSNSHHHHHPPHLIAHRFAQAFPSLISLTIYARTPSTLLNLAPLFPRLRHVKLVRWHQRSSAPLGSDFVSLFEWCPSISSLDLSHFYCWTEDLPTALQAYPATAASLTHLNLLTLSVEGFKSHELIAISQACPKLQHLLAACMFDPRYVDFVGDDALRALATNCPLLTLLHLADASSLSGARANGEGFAPEDARISRLTLEEVFGSLTQLQELTLDVCQNVRDAGPALETLGFKCPQLKSLALGQFHGICRAEEWQLDGVALCGGLVSLSINNSGDLTDSSLHAISRGCQKLTKFAIQGCKNVTELGMRRLTGMLRKTLVDVSISCCRQLDATATLRALEPIRDRIQRLHMDCIWDGLEQSTITSCSSSNNFSYILSDIDLDEFQLEELEARDSSAANKRCRYSGAEDYSYSDSGSGSGSSGSWNNGNGYGFWRSKTWKRLRYLSLWIAVGELLSPLPMAGLEICPELEEVRIKVEGDCRRRPKPTQTEFGLSCLARYPRLHKMQLDCGDTIGYALTAPSGHMDLSLWERFFLLGIKTLSLDDLDYWPPQDRDVNNRSLTLPAAGLLGECLMLRKLFIHGTAHEHFLMFLLQIPNLRDVQLREDYYPAPENEMSTEMRVDSCSRFEDALNQRLIDD</sequence>
<dbReference type="AlphaFoldDB" id="A0A443PEN7"/>
<dbReference type="SUPFAM" id="SSF52047">
    <property type="entry name" value="RNI-like"/>
    <property type="match status" value="1"/>
</dbReference>
<dbReference type="Gene3D" id="1.20.1280.50">
    <property type="match status" value="1"/>
</dbReference>
<keyword evidence="4" id="KW-1185">Reference proteome</keyword>
<dbReference type="PANTHER" id="PTHR13318">
    <property type="entry name" value="PARTNER OF PAIRED, ISOFORM B-RELATED"/>
    <property type="match status" value="1"/>
</dbReference>
<gene>
    <name evidence="3" type="ORF">CKAN_01828200</name>
</gene>
<feature type="region of interest" description="Disordered" evidence="1">
    <location>
        <begin position="93"/>
        <end position="122"/>
    </location>
</feature>
<dbReference type="GO" id="GO:0019005">
    <property type="term" value="C:SCF ubiquitin ligase complex"/>
    <property type="evidence" value="ECO:0007669"/>
    <property type="project" value="TreeGrafter"/>
</dbReference>
<dbReference type="Pfam" id="PF18511">
    <property type="entry name" value="F-box_5"/>
    <property type="match status" value="1"/>
</dbReference>
<dbReference type="EMBL" id="QPKB01000007">
    <property type="protein sequence ID" value="RWR89233.1"/>
    <property type="molecule type" value="Genomic_DNA"/>
</dbReference>
<dbReference type="OrthoDB" id="550575at2759"/>
<dbReference type="Gene3D" id="3.80.10.10">
    <property type="entry name" value="Ribonuclease Inhibitor"/>
    <property type="match status" value="1"/>
</dbReference>
<comment type="caution">
    <text evidence="3">The sequence shown here is derived from an EMBL/GenBank/DDBJ whole genome shotgun (WGS) entry which is preliminary data.</text>
</comment>
<protein>
    <submittedName>
        <fullName evidence="3">F-box/LRR-repeat MAX2 A</fullName>
    </submittedName>
</protein>
<evidence type="ECO:0000256" key="1">
    <source>
        <dbReference type="SAM" id="MobiDB-lite"/>
    </source>
</evidence>
<proteinExistence type="predicted"/>
<evidence type="ECO:0000259" key="2">
    <source>
        <dbReference type="Pfam" id="PF18511"/>
    </source>
</evidence>
<feature type="domain" description="COI1 F-box" evidence="2">
    <location>
        <begin position="13"/>
        <end position="50"/>
    </location>
</feature>
<dbReference type="InterPro" id="IPR032675">
    <property type="entry name" value="LRR_dom_sf"/>
</dbReference>
<dbReference type="GO" id="GO:0031146">
    <property type="term" value="P:SCF-dependent proteasomal ubiquitin-dependent protein catabolic process"/>
    <property type="evidence" value="ECO:0007669"/>
    <property type="project" value="TreeGrafter"/>
</dbReference>
<dbReference type="STRING" id="337451.A0A443PEN7"/>
<organism evidence="3 4">
    <name type="scientific">Cinnamomum micranthum f. kanehirae</name>
    <dbReference type="NCBI Taxonomy" id="337451"/>
    <lineage>
        <taxon>Eukaryota</taxon>
        <taxon>Viridiplantae</taxon>
        <taxon>Streptophyta</taxon>
        <taxon>Embryophyta</taxon>
        <taxon>Tracheophyta</taxon>
        <taxon>Spermatophyta</taxon>
        <taxon>Magnoliopsida</taxon>
        <taxon>Magnoliidae</taxon>
        <taxon>Laurales</taxon>
        <taxon>Lauraceae</taxon>
        <taxon>Cinnamomum</taxon>
    </lineage>
</organism>
<name>A0A443PEN7_9MAGN</name>
<reference evidence="3 4" key="1">
    <citation type="journal article" date="2019" name="Nat. Plants">
        <title>Stout camphor tree genome fills gaps in understanding of flowering plant genome evolution.</title>
        <authorList>
            <person name="Chaw S.M."/>
            <person name="Liu Y.C."/>
            <person name="Wu Y.W."/>
            <person name="Wang H.Y."/>
            <person name="Lin C.I."/>
            <person name="Wu C.S."/>
            <person name="Ke H.M."/>
            <person name="Chang L.Y."/>
            <person name="Hsu C.Y."/>
            <person name="Yang H.T."/>
            <person name="Sudianto E."/>
            <person name="Hsu M.H."/>
            <person name="Wu K.P."/>
            <person name="Wang L.N."/>
            <person name="Leebens-Mack J.H."/>
            <person name="Tsai I.J."/>
        </authorList>
    </citation>
    <scope>NUCLEOTIDE SEQUENCE [LARGE SCALE GENOMIC DNA]</scope>
    <source>
        <strain evidence="4">cv. Chaw 1501</strain>
        <tissue evidence="3">Young leaves</tissue>
    </source>
</reference>